<dbReference type="Proteomes" id="UP000799767">
    <property type="component" value="Unassembled WGS sequence"/>
</dbReference>
<evidence type="ECO:0000259" key="3">
    <source>
        <dbReference type="Pfam" id="PF05368"/>
    </source>
</evidence>
<proteinExistence type="predicted"/>
<reference evidence="4" key="1">
    <citation type="journal article" date="2020" name="Stud. Mycol.">
        <title>101 Dothideomycetes genomes: a test case for predicting lifestyles and emergence of pathogens.</title>
        <authorList>
            <person name="Haridas S."/>
            <person name="Albert R."/>
            <person name="Binder M."/>
            <person name="Bloem J."/>
            <person name="Labutti K."/>
            <person name="Salamov A."/>
            <person name="Andreopoulos B."/>
            <person name="Baker S."/>
            <person name="Barry K."/>
            <person name="Bills G."/>
            <person name="Bluhm B."/>
            <person name="Cannon C."/>
            <person name="Castanera R."/>
            <person name="Culley D."/>
            <person name="Daum C."/>
            <person name="Ezra D."/>
            <person name="Gonzalez J."/>
            <person name="Henrissat B."/>
            <person name="Kuo A."/>
            <person name="Liang C."/>
            <person name="Lipzen A."/>
            <person name="Lutzoni F."/>
            <person name="Magnuson J."/>
            <person name="Mondo S."/>
            <person name="Nolan M."/>
            <person name="Ohm R."/>
            <person name="Pangilinan J."/>
            <person name="Park H.-J."/>
            <person name="Ramirez L."/>
            <person name="Alfaro M."/>
            <person name="Sun H."/>
            <person name="Tritt A."/>
            <person name="Yoshinaga Y."/>
            <person name="Zwiers L.-H."/>
            <person name="Turgeon B."/>
            <person name="Goodwin S."/>
            <person name="Spatafora J."/>
            <person name="Crous P."/>
            <person name="Grigoriev I."/>
        </authorList>
    </citation>
    <scope>NUCLEOTIDE SEQUENCE</scope>
    <source>
        <strain evidence="4">CBS 113389</strain>
    </source>
</reference>
<keyword evidence="1" id="KW-0521">NADP</keyword>
<keyword evidence="2" id="KW-0560">Oxidoreductase</keyword>
<dbReference type="Pfam" id="PF05368">
    <property type="entry name" value="NmrA"/>
    <property type="match status" value="1"/>
</dbReference>
<dbReference type="AlphaFoldDB" id="A0A6A6Q395"/>
<dbReference type="GeneID" id="54473521"/>
<evidence type="ECO:0000313" key="4">
    <source>
        <dbReference type="EMBL" id="KAF2485897.1"/>
    </source>
</evidence>
<organism evidence="4 5">
    <name type="scientific">Neohortaea acidophila</name>
    <dbReference type="NCBI Taxonomy" id="245834"/>
    <lineage>
        <taxon>Eukaryota</taxon>
        <taxon>Fungi</taxon>
        <taxon>Dikarya</taxon>
        <taxon>Ascomycota</taxon>
        <taxon>Pezizomycotina</taxon>
        <taxon>Dothideomycetes</taxon>
        <taxon>Dothideomycetidae</taxon>
        <taxon>Mycosphaerellales</taxon>
        <taxon>Teratosphaeriaceae</taxon>
        <taxon>Neohortaea</taxon>
    </lineage>
</organism>
<evidence type="ECO:0000313" key="5">
    <source>
        <dbReference type="Proteomes" id="UP000799767"/>
    </source>
</evidence>
<dbReference type="InterPro" id="IPR036291">
    <property type="entry name" value="NAD(P)-bd_dom_sf"/>
</dbReference>
<protein>
    <recommendedName>
        <fullName evidence="3">NmrA-like domain-containing protein</fullName>
    </recommendedName>
</protein>
<keyword evidence="5" id="KW-1185">Reference proteome</keyword>
<gene>
    <name evidence="4" type="ORF">BDY17DRAFT_290489</name>
</gene>
<dbReference type="PANTHER" id="PTHR47706:SF7">
    <property type="entry name" value="CIPA-LIKE, PUTATIVE (AFU_ORTHOLOGUE AFUA_1G01630)-RELATED"/>
    <property type="match status" value="1"/>
</dbReference>
<dbReference type="SUPFAM" id="SSF51735">
    <property type="entry name" value="NAD(P)-binding Rossmann-fold domains"/>
    <property type="match status" value="1"/>
</dbReference>
<evidence type="ECO:0000256" key="1">
    <source>
        <dbReference type="ARBA" id="ARBA00022857"/>
    </source>
</evidence>
<dbReference type="RefSeq" id="XP_033592466.1">
    <property type="nucleotide sequence ID" value="XM_033732519.1"/>
</dbReference>
<evidence type="ECO:0000256" key="2">
    <source>
        <dbReference type="ARBA" id="ARBA00023002"/>
    </source>
</evidence>
<accession>A0A6A6Q395</accession>
<dbReference type="InterPro" id="IPR051609">
    <property type="entry name" value="NmrA/Isoflavone_reductase-like"/>
</dbReference>
<dbReference type="PANTHER" id="PTHR47706">
    <property type="entry name" value="NMRA-LIKE FAMILY PROTEIN"/>
    <property type="match status" value="1"/>
</dbReference>
<dbReference type="Gene3D" id="3.90.25.10">
    <property type="entry name" value="UDP-galactose 4-epimerase, domain 1"/>
    <property type="match status" value="1"/>
</dbReference>
<dbReference type="EMBL" id="MU001632">
    <property type="protein sequence ID" value="KAF2485897.1"/>
    <property type="molecule type" value="Genomic_DNA"/>
</dbReference>
<dbReference type="GO" id="GO:0016491">
    <property type="term" value="F:oxidoreductase activity"/>
    <property type="evidence" value="ECO:0007669"/>
    <property type="project" value="UniProtKB-KW"/>
</dbReference>
<dbReference type="InterPro" id="IPR008030">
    <property type="entry name" value="NmrA-like"/>
</dbReference>
<sequence>MAVKYIEKVTIVGAGGRIGRAFAENLVKTGRHTVTALSRKGSNSTPIDGVKVVPVDYDDEESLISALRGQQFLIITLSVRAKKEVHTQIVTAASKAGVPYIMPNIFGGDAANANVLNDPVIGTLYQERIGEVEKSGSAYVVLVCGQWYEWSLALPKPWFGFDIRQREVTFYDDGKTRVNVSTWDQCGRAVAALLSLPENGASPCVADWKNRQLYVSSFKVSQRDMLDSLNRVLGTTDGDWKIDYEATDKRYQRGLAAMKAGDRSGFATALYAKAFFPNGDGDLEGKGVLDNKTLGLPQEDLDEITRRTVQMVKEGFVEKTFAELSG</sequence>
<name>A0A6A6Q395_9PEZI</name>
<dbReference type="Gene3D" id="3.40.50.720">
    <property type="entry name" value="NAD(P)-binding Rossmann-like Domain"/>
    <property type="match status" value="1"/>
</dbReference>
<feature type="domain" description="NmrA-like" evidence="3">
    <location>
        <begin position="8"/>
        <end position="113"/>
    </location>
</feature>
<dbReference type="OrthoDB" id="419598at2759"/>